<evidence type="ECO:0000259" key="2">
    <source>
        <dbReference type="Pfam" id="PF03109"/>
    </source>
</evidence>
<dbReference type="Pfam" id="PF03109">
    <property type="entry name" value="ABC1"/>
    <property type="match status" value="1"/>
</dbReference>
<dbReference type="GO" id="GO:0016301">
    <property type="term" value="F:kinase activity"/>
    <property type="evidence" value="ECO:0007669"/>
    <property type="project" value="UniProtKB-KW"/>
</dbReference>
<comment type="caution">
    <text evidence="3">The sequence shown here is derived from an EMBL/GenBank/DDBJ whole genome shotgun (WGS) entry which is preliminary data.</text>
</comment>
<gene>
    <name evidence="3" type="ORF">ACFPFM_19605</name>
</gene>
<dbReference type="PANTHER" id="PTHR10566:SF113">
    <property type="entry name" value="PROTEIN ACTIVITY OF BC1 COMPLEX KINASE 7, CHLOROPLASTIC"/>
    <property type="match status" value="1"/>
</dbReference>
<dbReference type="RefSeq" id="WP_344039768.1">
    <property type="nucleotide sequence ID" value="NZ_BAAAKE010000018.1"/>
</dbReference>
<keyword evidence="4" id="KW-1185">Reference proteome</keyword>
<dbReference type="InterPro" id="IPR004147">
    <property type="entry name" value="ABC1_dom"/>
</dbReference>
<dbReference type="CDD" id="cd05121">
    <property type="entry name" value="ABC1_ADCK3-like"/>
    <property type="match status" value="1"/>
</dbReference>
<dbReference type="InterPro" id="IPR050154">
    <property type="entry name" value="UbiB_kinase"/>
</dbReference>
<keyword evidence="3" id="KW-0418">Kinase</keyword>
<accession>A0ABV9Y065</accession>
<dbReference type="InterPro" id="IPR011009">
    <property type="entry name" value="Kinase-like_dom_sf"/>
</dbReference>
<organism evidence="3 4">
    <name type="scientific">Saccharothrix xinjiangensis</name>
    <dbReference type="NCBI Taxonomy" id="204798"/>
    <lineage>
        <taxon>Bacteria</taxon>
        <taxon>Bacillati</taxon>
        <taxon>Actinomycetota</taxon>
        <taxon>Actinomycetes</taxon>
        <taxon>Pseudonocardiales</taxon>
        <taxon>Pseudonocardiaceae</taxon>
        <taxon>Saccharothrix</taxon>
    </lineage>
</organism>
<feature type="domain" description="ABC1 atypical kinase-like" evidence="2">
    <location>
        <begin position="76"/>
        <end position="316"/>
    </location>
</feature>
<name>A0ABV9Y065_9PSEU</name>
<protein>
    <submittedName>
        <fullName evidence="3">ABC1 kinase family protein</fullName>
    </submittedName>
</protein>
<dbReference type="Proteomes" id="UP001595833">
    <property type="component" value="Unassembled WGS sequence"/>
</dbReference>
<keyword evidence="3" id="KW-0808">Transferase</keyword>
<dbReference type="SUPFAM" id="SSF56112">
    <property type="entry name" value="Protein kinase-like (PK-like)"/>
    <property type="match status" value="1"/>
</dbReference>
<evidence type="ECO:0000313" key="4">
    <source>
        <dbReference type="Proteomes" id="UP001595833"/>
    </source>
</evidence>
<sequence length="502" mass="54467">MGDHRTRVLASALGSLLRSELVHVLHRDTDTGRARRARQLRHTLEDLGPLYTKLGQMLSTRPDLVSAEVVRELRELHDAVSVQPFAVFEPVLRAELGAGWRARFRDLDTRRPLGAASLAQVYAATLPDGRLVAVKVQRPGIAPVVDQDMALLRRAARLATRLLPDLAEVVDIRATLRMLFDAMGAELDFTAEARQMDRARAEVTAFKHLDVPEVVLATPRVLVQSRAPGCSIRDADPAAFSTAERTAIGRDLLAYMYRAYFTTGVFHADPHPGNVFVHPGAKASLLDWGMVGRVDRRTSRGLLLMLLNIALNDGRGAAHAWIDMGCATARADVAAFQHDMQALVPTIANASLADLNFGASLTSALSSATRRGIRTSPSVAVLAKSFANLDGAIRHLVPELSLTGVLRDELRHIMAELLDDAASEPQLARLALDVASWGEDALRARAVLRDLADGQVTVRVAQTGRGGARGRGGKVLLAAAAAGYLWRTRRGRPRPTAERSSR</sequence>
<dbReference type="EMBL" id="JBHSJB010000017">
    <property type="protein sequence ID" value="MFC5055950.1"/>
    <property type="molecule type" value="Genomic_DNA"/>
</dbReference>
<reference evidence="4" key="1">
    <citation type="journal article" date="2019" name="Int. J. Syst. Evol. Microbiol.">
        <title>The Global Catalogue of Microorganisms (GCM) 10K type strain sequencing project: providing services to taxonomists for standard genome sequencing and annotation.</title>
        <authorList>
            <consortium name="The Broad Institute Genomics Platform"/>
            <consortium name="The Broad Institute Genome Sequencing Center for Infectious Disease"/>
            <person name="Wu L."/>
            <person name="Ma J."/>
        </authorList>
    </citation>
    <scope>NUCLEOTIDE SEQUENCE [LARGE SCALE GENOMIC DNA]</scope>
    <source>
        <strain evidence="4">KCTC 12848</strain>
    </source>
</reference>
<evidence type="ECO:0000256" key="1">
    <source>
        <dbReference type="ARBA" id="ARBA00009670"/>
    </source>
</evidence>
<proteinExistence type="inferred from homology"/>
<comment type="similarity">
    <text evidence="1">Belongs to the protein kinase superfamily. ADCK protein kinase family.</text>
</comment>
<evidence type="ECO:0000313" key="3">
    <source>
        <dbReference type="EMBL" id="MFC5055950.1"/>
    </source>
</evidence>
<dbReference type="PANTHER" id="PTHR10566">
    <property type="entry name" value="CHAPERONE-ACTIVITY OF BC1 COMPLEX CABC1 -RELATED"/>
    <property type="match status" value="1"/>
</dbReference>